<name>A0A7X4GR54_9BURK</name>
<protein>
    <recommendedName>
        <fullName evidence="1">Phasin domain-containing protein</fullName>
    </recommendedName>
</protein>
<accession>A0A7X4GR54</accession>
<feature type="domain" description="Phasin" evidence="1">
    <location>
        <begin position="21"/>
        <end position="95"/>
    </location>
</feature>
<sequence>MFPLPNPALCSNVSLLLDFYVEVSLRIFDTMQKVSALNLQLGRDLIAEAGADMQRVMNSKDAAQLGSAIAAQWQPGRQSLQSYQHRVAEQLAHLQPGSLLRH</sequence>
<comment type="caution">
    <text evidence="2">The sequence shown here is derived from an EMBL/GenBank/DDBJ whole genome shotgun (WGS) entry which is preliminary data.</text>
</comment>
<organism evidence="2 3">
    <name type="scientific">Duganella rivi</name>
    <dbReference type="NCBI Taxonomy" id="2666083"/>
    <lineage>
        <taxon>Bacteria</taxon>
        <taxon>Pseudomonadati</taxon>
        <taxon>Pseudomonadota</taxon>
        <taxon>Betaproteobacteria</taxon>
        <taxon>Burkholderiales</taxon>
        <taxon>Oxalobacteraceae</taxon>
        <taxon>Telluria group</taxon>
        <taxon>Duganella</taxon>
    </lineage>
</organism>
<dbReference type="EMBL" id="WWCK01000004">
    <property type="protein sequence ID" value="MYM68160.1"/>
    <property type="molecule type" value="Genomic_DNA"/>
</dbReference>
<evidence type="ECO:0000313" key="2">
    <source>
        <dbReference type="EMBL" id="MYM68160.1"/>
    </source>
</evidence>
<dbReference type="AlphaFoldDB" id="A0A7X4GR54"/>
<dbReference type="InterPro" id="IPR018968">
    <property type="entry name" value="Phasin"/>
</dbReference>
<evidence type="ECO:0000259" key="1">
    <source>
        <dbReference type="Pfam" id="PF09361"/>
    </source>
</evidence>
<proteinExistence type="predicted"/>
<reference evidence="2 3" key="1">
    <citation type="submission" date="2019-12" db="EMBL/GenBank/DDBJ databases">
        <title>Novel species isolated from a subtropical stream in China.</title>
        <authorList>
            <person name="Lu H."/>
        </authorList>
    </citation>
    <scope>NUCLEOTIDE SEQUENCE [LARGE SCALE GENOMIC DNA]</scope>
    <source>
        <strain evidence="2 3">FT55W</strain>
    </source>
</reference>
<dbReference type="RefSeq" id="WP_161014689.1">
    <property type="nucleotide sequence ID" value="NZ_WWCK01000004.1"/>
</dbReference>
<keyword evidence="3" id="KW-1185">Reference proteome</keyword>
<gene>
    <name evidence="2" type="ORF">GTP45_15165</name>
</gene>
<dbReference type="Pfam" id="PF09361">
    <property type="entry name" value="Phasin_2"/>
    <property type="match status" value="1"/>
</dbReference>
<dbReference type="Proteomes" id="UP000450012">
    <property type="component" value="Unassembled WGS sequence"/>
</dbReference>
<evidence type="ECO:0000313" key="3">
    <source>
        <dbReference type="Proteomes" id="UP000450012"/>
    </source>
</evidence>